<accession>A0A837KKZ1</accession>
<evidence type="ECO:0000313" key="5">
    <source>
        <dbReference type="Proteomes" id="UP000319498"/>
    </source>
</evidence>
<dbReference type="OrthoDB" id="2467177at2"/>
<dbReference type="Proteomes" id="UP000035218">
    <property type="component" value="Unassembled WGS sequence"/>
</dbReference>
<evidence type="ECO:0000313" key="3">
    <source>
        <dbReference type="EMBL" id="KLH98168.1"/>
    </source>
</evidence>
<evidence type="ECO:0000256" key="1">
    <source>
        <dbReference type="SAM" id="MobiDB-lite"/>
    </source>
</evidence>
<name>A0A837KKZ1_9BACL</name>
<organism evidence="3 4">
    <name type="scientific">Brevibacillus formosus</name>
    <dbReference type="NCBI Taxonomy" id="54913"/>
    <lineage>
        <taxon>Bacteria</taxon>
        <taxon>Bacillati</taxon>
        <taxon>Bacillota</taxon>
        <taxon>Bacilli</taxon>
        <taxon>Bacillales</taxon>
        <taxon>Paenibacillaceae</taxon>
        <taxon>Brevibacillus</taxon>
    </lineage>
</organism>
<keyword evidence="5" id="KW-1185">Reference proteome</keyword>
<feature type="region of interest" description="Disordered" evidence="1">
    <location>
        <begin position="32"/>
        <end position="56"/>
    </location>
</feature>
<gene>
    <name evidence="3" type="ORF">AA984_14205</name>
    <name evidence="2" type="ORF">BFO01nite_33990</name>
</gene>
<feature type="region of interest" description="Disordered" evidence="1">
    <location>
        <begin position="98"/>
        <end position="137"/>
    </location>
</feature>
<dbReference type="Proteomes" id="UP000319498">
    <property type="component" value="Unassembled WGS sequence"/>
</dbReference>
<dbReference type="GeneID" id="87586218"/>
<dbReference type="EMBL" id="BJOL01000019">
    <property type="protein sequence ID" value="GED59267.1"/>
    <property type="molecule type" value="Genomic_DNA"/>
</dbReference>
<evidence type="ECO:0000313" key="4">
    <source>
        <dbReference type="Proteomes" id="UP000035218"/>
    </source>
</evidence>
<proteinExistence type="predicted"/>
<dbReference type="RefSeq" id="WP_047070471.1">
    <property type="nucleotide sequence ID" value="NZ_BJOL01000019.1"/>
</dbReference>
<dbReference type="AlphaFoldDB" id="A0A837KKZ1"/>
<reference evidence="3 4" key="1">
    <citation type="submission" date="2015-05" db="EMBL/GenBank/DDBJ databases">
        <title>Genome sequencing project for genomic taxonomy and phylogenomics of Bacillus-like bacteria.</title>
        <authorList>
            <person name="Liu B."/>
            <person name="Wang J."/>
            <person name="Zhu Y."/>
            <person name="Liu G."/>
            <person name="Chen Q."/>
            <person name="Chen Z."/>
            <person name="Lan J."/>
            <person name="Che J."/>
            <person name="Ge C."/>
            <person name="Shi H."/>
            <person name="Pan Z."/>
            <person name="Liu X."/>
        </authorList>
    </citation>
    <scope>NUCLEOTIDE SEQUENCE [LARGE SCALE GENOMIC DNA]</scope>
    <source>
        <strain evidence="3 4">DSM 9885</strain>
    </source>
</reference>
<dbReference type="EMBL" id="LDCN01000004">
    <property type="protein sequence ID" value="KLH98168.1"/>
    <property type="molecule type" value="Genomic_DNA"/>
</dbReference>
<evidence type="ECO:0000313" key="2">
    <source>
        <dbReference type="EMBL" id="GED59267.1"/>
    </source>
</evidence>
<reference evidence="2 5" key="2">
    <citation type="submission" date="2019-06" db="EMBL/GenBank/DDBJ databases">
        <title>Whole genome shotgun sequence of Brevibacillus formosus NBRC 15716.</title>
        <authorList>
            <person name="Hosoyama A."/>
            <person name="Uohara A."/>
            <person name="Ohji S."/>
            <person name="Ichikawa N."/>
        </authorList>
    </citation>
    <scope>NUCLEOTIDE SEQUENCE [LARGE SCALE GENOMIC DNA]</scope>
    <source>
        <strain evidence="2 5">NBRC 15716</strain>
    </source>
</reference>
<comment type="caution">
    <text evidence="3">The sequence shown here is derived from an EMBL/GenBank/DDBJ whole genome shotgun (WGS) entry which is preliminary data.</text>
</comment>
<sequence length="220" mass="23585">MKKIVGIALMVALLGFNAYLWPTLIHAVKTDGRTDTKTASVSQKAATAKPAMDLANQGPRAANVSAYPVEKPVAASAPVPASAQKQSEGKPKTIAVAAAKTSTPKKKTQKTKTSTKSVKKQKQKTTRPPVNNAPTYPAWDDNGLYVVDEGVPGSSWVELSDGSLLRKSDGTRTFNLPYNKNPFTGEIKPTVEPMSEAAYKMWKGNQAQQPSPFSPTPFGR</sequence>
<protein>
    <submittedName>
        <fullName evidence="3">Uncharacterized protein</fullName>
    </submittedName>
</protein>